<evidence type="ECO:0000313" key="3">
    <source>
        <dbReference type="EnsemblPlants" id="KRH38293"/>
    </source>
</evidence>
<reference evidence="2 3" key="1">
    <citation type="journal article" date="2010" name="Nature">
        <title>Genome sequence of the palaeopolyploid soybean.</title>
        <authorList>
            <person name="Schmutz J."/>
            <person name="Cannon S.B."/>
            <person name="Schlueter J."/>
            <person name="Ma J."/>
            <person name="Mitros T."/>
            <person name="Nelson W."/>
            <person name="Hyten D.L."/>
            <person name="Song Q."/>
            <person name="Thelen J.J."/>
            <person name="Cheng J."/>
            <person name="Xu D."/>
            <person name="Hellsten U."/>
            <person name="May G.D."/>
            <person name="Yu Y."/>
            <person name="Sakurai T."/>
            <person name="Umezawa T."/>
            <person name="Bhattacharyya M.K."/>
            <person name="Sandhu D."/>
            <person name="Valliyodan B."/>
            <person name="Lindquist E."/>
            <person name="Peto M."/>
            <person name="Grant D."/>
            <person name="Shu S."/>
            <person name="Goodstein D."/>
            <person name="Barry K."/>
            <person name="Futrell-Griggs M."/>
            <person name="Abernathy B."/>
            <person name="Du J."/>
            <person name="Tian Z."/>
            <person name="Zhu L."/>
            <person name="Gill N."/>
            <person name="Joshi T."/>
            <person name="Libault M."/>
            <person name="Sethuraman A."/>
            <person name="Zhang X.-C."/>
            <person name="Shinozaki K."/>
            <person name="Nguyen H.T."/>
            <person name="Wing R.A."/>
            <person name="Cregan P."/>
            <person name="Specht J."/>
            <person name="Grimwood J."/>
            <person name="Rokhsar D."/>
            <person name="Stacey G."/>
            <person name="Shoemaker R.C."/>
            <person name="Jackson S.A."/>
        </authorList>
    </citation>
    <scope>NUCLEOTIDE SEQUENCE</scope>
    <source>
        <strain evidence="3">cv. Williams 82</strain>
        <tissue evidence="2">Callus</tissue>
    </source>
</reference>
<organism evidence="2">
    <name type="scientific">Glycine max</name>
    <name type="common">Soybean</name>
    <name type="synonym">Glycine hispida</name>
    <dbReference type="NCBI Taxonomy" id="3847"/>
    <lineage>
        <taxon>Eukaryota</taxon>
        <taxon>Viridiplantae</taxon>
        <taxon>Streptophyta</taxon>
        <taxon>Embryophyta</taxon>
        <taxon>Tracheophyta</taxon>
        <taxon>Spermatophyta</taxon>
        <taxon>Magnoliopsida</taxon>
        <taxon>eudicotyledons</taxon>
        <taxon>Gunneridae</taxon>
        <taxon>Pentapetalae</taxon>
        <taxon>rosids</taxon>
        <taxon>fabids</taxon>
        <taxon>Fabales</taxon>
        <taxon>Fabaceae</taxon>
        <taxon>Papilionoideae</taxon>
        <taxon>50 kb inversion clade</taxon>
        <taxon>NPAAA clade</taxon>
        <taxon>indigoferoid/millettioid clade</taxon>
        <taxon>Phaseoleae</taxon>
        <taxon>Glycine</taxon>
        <taxon>Glycine subgen. Soja</taxon>
    </lineage>
</organism>
<proteinExistence type="predicted"/>
<keyword evidence="1" id="KW-0472">Membrane</keyword>
<dbReference type="OMA" id="ACYLCFF"/>
<protein>
    <submittedName>
        <fullName evidence="2 3">Uncharacterized protein</fullName>
    </submittedName>
</protein>
<reference evidence="3" key="2">
    <citation type="submission" date="2018-02" db="UniProtKB">
        <authorList>
            <consortium name="EnsemblPlants"/>
        </authorList>
    </citation>
    <scope>IDENTIFICATION</scope>
    <source>
        <strain evidence="3">Williams 82</strain>
    </source>
</reference>
<dbReference type="EnsemblPlants" id="KRH38293">
    <property type="protein sequence ID" value="KRH38293"/>
    <property type="gene ID" value="GLYMA_09G125300"/>
</dbReference>
<dbReference type="InterPro" id="IPR027193">
    <property type="entry name" value="Noc4"/>
</dbReference>
<dbReference type="PANTHER" id="PTHR12455:SF0">
    <property type="entry name" value="NUCLEOLAR COMPLEX PROTEIN 4 HOMOLOG"/>
    <property type="match status" value="1"/>
</dbReference>
<dbReference type="Gramene" id="KRH38293">
    <property type="protein sequence ID" value="KRH38293"/>
    <property type="gene ID" value="GLYMA_09G125300"/>
</dbReference>
<dbReference type="PANTHER" id="PTHR12455">
    <property type="entry name" value="NUCLEOLAR COMPLEX PROTEIN 4"/>
    <property type="match status" value="1"/>
</dbReference>
<evidence type="ECO:0000256" key="1">
    <source>
        <dbReference type="SAM" id="Phobius"/>
    </source>
</evidence>
<name>A0A0R0IDF0_SOYBN</name>
<keyword evidence="1" id="KW-0812">Transmembrane</keyword>
<keyword evidence="4" id="KW-1185">Reference proteome</keyword>
<evidence type="ECO:0000313" key="4">
    <source>
        <dbReference type="Proteomes" id="UP000008827"/>
    </source>
</evidence>
<dbReference type="AlphaFoldDB" id="A0A0R0IDF0"/>
<dbReference type="InParanoid" id="A0A0R0IDF0"/>
<dbReference type="EMBL" id="CM000842">
    <property type="protein sequence ID" value="KRH38293.1"/>
    <property type="molecule type" value="Genomic_DNA"/>
</dbReference>
<dbReference type="Proteomes" id="UP000008827">
    <property type="component" value="Chromosome 9"/>
</dbReference>
<feature type="transmembrane region" description="Helical" evidence="1">
    <location>
        <begin position="170"/>
        <end position="190"/>
    </location>
</feature>
<evidence type="ECO:0000313" key="2">
    <source>
        <dbReference type="EMBL" id="KRH38293.1"/>
    </source>
</evidence>
<reference evidence="2" key="3">
    <citation type="submission" date="2018-07" db="EMBL/GenBank/DDBJ databases">
        <title>WGS assembly of Glycine max.</title>
        <authorList>
            <person name="Schmutz J."/>
            <person name="Cannon S."/>
            <person name="Schlueter J."/>
            <person name="Ma J."/>
            <person name="Mitros T."/>
            <person name="Nelson W."/>
            <person name="Hyten D."/>
            <person name="Song Q."/>
            <person name="Thelen J."/>
            <person name="Cheng J."/>
            <person name="Xu D."/>
            <person name="Hellsten U."/>
            <person name="May G."/>
            <person name="Yu Y."/>
            <person name="Sakurai T."/>
            <person name="Umezawa T."/>
            <person name="Bhattacharyya M."/>
            <person name="Sandhu D."/>
            <person name="Valliyodan B."/>
            <person name="Lindquist E."/>
            <person name="Peto M."/>
            <person name="Grant D."/>
            <person name="Shu S."/>
            <person name="Goodstein D."/>
            <person name="Barry K."/>
            <person name="Futrell-Griggs M."/>
            <person name="Abernathy B."/>
            <person name="Du J."/>
            <person name="Tian Z."/>
            <person name="Zhu L."/>
            <person name="Gill N."/>
            <person name="Joshi T."/>
            <person name="Libault M."/>
            <person name="Sethuraman A."/>
            <person name="Zhang X."/>
            <person name="Shinozaki K."/>
            <person name="Nguyen H."/>
            <person name="Wing R."/>
            <person name="Cregan P."/>
            <person name="Specht J."/>
            <person name="Grimwood J."/>
            <person name="Rokhsar D."/>
            <person name="Stacey G."/>
            <person name="Shoemaker R."/>
            <person name="Jackson S."/>
        </authorList>
    </citation>
    <scope>NUCLEOTIDE SEQUENCE</scope>
    <source>
        <tissue evidence="2">Callus</tissue>
    </source>
</reference>
<gene>
    <name evidence="2" type="ORF">GLYMA_09G125300</name>
</gene>
<dbReference type="GO" id="GO:0042254">
    <property type="term" value="P:ribosome biogenesis"/>
    <property type="evidence" value="ECO:0007669"/>
    <property type="project" value="InterPro"/>
</dbReference>
<sequence length="192" mass="21786">MDPPRKKKKGRYGVTELKTIGNQLLLTFVSPSSPPHHVLESLFSHHSFFLPLLPKLPSSSAFAAPSVVDDQSEFIYLSWLHSKFDEFLKSLLDVLTTPQGDETLKELVLDMLMEFVKVANGGTFHSSLPPTFLVDLLTSKYLKYIDVRYGYYACYLCFFNHQVFNVTLKFFGIITVYGIYCIVLLSAPFLEG</sequence>
<accession>A0A0R0IDF0</accession>
<keyword evidence="1" id="KW-1133">Transmembrane helix</keyword>
<dbReference type="STRING" id="3847.A0A0R0IDF0"/>